<reference evidence="2 3" key="1">
    <citation type="submission" date="2020-04" db="EMBL/GenBank/DDBJ databases">
        <authorList>
            <person name="Alioto T."/>
            <person name="Alioto T."/>
            <person name="Gomez Garrido J."/>
        </authorList>
    </citation>
    <scope>NUCLEOTIDE SEQUENCE [LARGE SCALE GENOMIC DNA]</scope>
</reference>
<keyword evidence="3" id="KW-1185">Reference proteome</keyword>
<evidence type="ECO:0000313" key="2">
    <source>
        <dbReference type="EMBL" id="CAB3375419.1"/>
    </source>
</evidence>
<gene>
    <name evidence="2" type="ORF">CLODIP_2_CD08638</name>
</gene>
<dbReference type="AlphaFoldDB" id="A0A8S1CVK8"/>
<dbReference type="EMBL" id="CADEPI010000111">
    <property type="protein sequence ID" value="CAB3375419.1"/>
    <property type="molecule type" value="Genomic_DNA"/>
</dbReference>
<proteinExistence type="predicted"/>
<protein>
    <submittedName>
        <fullName evidence="2">Uncharacterized protein</fullName>
    </submittedName>
</protein>
<evidence type="ECO:0000313" key="3">
    <source>
        <dbReference type="Proteomes" id="UP000494165"/>
    </source>
</evidence>
<evidence type="ECO:0000256" key="1">
    <source>
        <dbReference type="SAM" id="MobiDB-lite"/>
    </source>
</evidence>
<organism evidence="2 3">
    <name type="scientific">Cloeon dipterum</name>
    <dbReference type="NCBI Taxonomy" id="197152"/>
    <lineage>
        <taxon>Eukaryota</taxon>
        <taxon>Metazoa</taxon>
        <taxon>Ecdysozoa</taxon>
        <taxon>Arthropoda</taxon>
        <taxon>Hexapoda</taxon>
        <taxon>Insecta</taxon>
        <taxon>Pterygota</taxon>
        <taxon>Palaeoptera</taxon>
        <taxon>Ephemeroptera</taxon>
        <taxon>Pisciforma</taxon>
        <taxon>Baetidae</taxon>
        <taxon>Cloeon</taxon>
    </lineage>
</organism>
<feature type="region of interest" description="Disordered" evidence="1">
    <location>
        <begin position="126"/>
        <end position="154"/>
    </location>
</feature>
<dbReference type="Proteomes" id="UP000494165">
    <property type="component" value="Unassembled WGS sequence"/>
</dbReference>
<name>A0A8S1CVK8_9INSE</name>
<comment type="caution">
    <text evidence="2">The sequence shown here is derived from an EMBL/GenBank/DDBJ whole genome shotgun (WGS) entry which is preliminary data.</text>
</comment>
<accession>A0A8S1CVK8</accession>
<sequence>MVNVRAASMSQLLTNQFLLEQKKEDLRLQRRREESTLRPLPPWPTLQQIKNWRREKRREAENFERRRLRARPPVFQYFVTPPSEDEQDVQETLIVSGGVNGQQPANEPEEEFLPELLPMRLPTHEEPMEKQRAWEENKQRQPEAMDEERQRTRDRVEVDRIRRRYGLLSFEEEMQLLECYRRIEDMPPLGDILRLLSLDIGGQ</sequence>